<reference evidence="1 2" key="1">
    <citation type="journal article" date="2015" name="Stand. Genomic Sci.">
        <title>Genomic Encyclopedia of Bacterial and Archaeal Type Strains, Phase III: the genomes of soil and plant-associated and newly described type strains.</title>
        <authorList>
            <person name="Whitman W.B."/>
            <person name="Woyke T."/>
            <person name="Klenk H.P."/>
            <person name="Zhou Y."/>
            <person name="Lilburn T.G."/>
            <person name="Beck B.J."/>
            <person name="De Vos P."/>
            <person name="Vandamme P."/>
            <person name="Eisen J.A."/>
            <person name="Garrity G."/>
            <person name="Hugenholtz P."/>
            <person name="Kyrpides N.C."/>
        </authorList>
    </citation>
    <scope>NUCLEOTIDE SEQUENCE [LARGE SCALE GENOMIC DNA]</scope>
    <source>
        <strain evidence="1 2">CGMCC 1.10115</strain>
    </source>
</reference>
<dbReference type="RefSeq" id="WP_110065496.1">
    <property type="nucleotide sequence ID" value="NZ_CBCSDC010000007.1"/>
</dbReference>
<name>A0A562JP98_9BACI</name>
<comment type="caution">
    <text evidence="1">The sequence shown here is derived from an EMBL/GenBank/DDBJ whole genome shotgun (WGS) entry which is preliminary data.</text>
</comment>
<accession>A0A562JP98</accession>
<keyword evidence="2" id="KW-1185">Reference proteome</keyword>
<dbReference type="Proteomes" id="UP000318667">
    <property type="component" value="Unassembled WGS sequence"/>
</dbReference>
<evidence type="ECO:0000313" key="2">
    <source>
        <dbReference type="Proteomes" id="UP000318667"/>
    </source>
</evidence>
<organism evidence="1 2">
    <name type="scientific">Cytobacillus oceanisediminis</name>
    <dbReference type="NCBI Taxonomy" id="665099"/>
    <lineage>
        <taxon>Bacteria</taxon>
        <taxon>Bacillati</taxon>
        <taxon>Bacillota</taxon>
        <taxon>Bacilli</taxon>
        <taxon>Bacillales</taxon>
        <taxon>Bacillaceae</taxon>
        <taxon>Cytobacillus</taxon>
    </lineage>
</organism>
<sequence>MRPESSKGIHPTIKKCLQHLDVLQADDKTKQIVYMYMESLLLESAKSAQLPNLQAEVPLQAEH</sequence>
<protein>
    <submittedName>
        <fullName evidence="1">Uncharacterized protein</fullName>
    </submittedName>
</protein>
<dbReference type="EMBL" id="VLKI01000009">
    <property type="protein sequence ID" value="TWH84997.1"/>
    <property type="molecule type" value="Genomic_DNA"/>
</dbReference>
<dbReference type="GeneID" id="65404386"/>
<dbReference type="OrthoDB" id="2887538at2"/>
<evidence type="ECO:0000313" key="1">
    <source>
        <dbReference type="EMBL" id="TWH84997.1"/>
    </source>
</evidence>
<gene>
    <name evidence="1" type="ORF">IQ19_03231</name>
</gene>
<proteinExistence type="predicted"/>
<dbReference type="AlphaFoldDB" id="A0A562JP98"/>